<name>A0ABV5X4Q4_9MICO</name>
<accession>A0ABV5X4Q4</accession>
<reference evidence="1 2" key="1">
    <citation type="submission" date="2024-09" db="EMBL/GenBank/DDBJ databases">
        <authorList>
            <person name="Sun Q."/>
            <person name="Mori K."/>
        </authorList>
    </citation>
    <scope>NUCLEOTIDE SEQUENCE [LARGE SCALE GENOMIC DNA]</scope>
    <source>
        <strain evidence="1 2">JCM 11683</strain>
    </source>
</reference>
<gene>
    <name evidence="1" type="ORF">ACFFN1_13755</name>
</gene>
<evidence type="ECO:0000313" key="1">
    <source>
        <dbReference type="EMBL" id="MFB9777445.1"/>
    </source>
</evidence>
<sequence>MNTWDELAASEAWRKGRDEYWAGDPQVFRAGAAWQREQLLTDDTSERELRGR</sequence>
<keyword evidence="2" id="KW-1185">Reference proteome</keyword>
<protein>
    <recommendedName>
        <fullName evidence="3">SAM-dependent methyltransferase</fullName>
    </recommendedName>
</protein>
<dbReference type="Proteomes" id="UP001589707">
    <property type="component" value="Unassembled WGS sequence"/>
</dbReference>
<dbReference type="RefSeq" id="WP_376841402.1">
    <property type="nucleotide sequence ID" value="NZ_JBHMAU010000107.1"/>
</dbReference>
<proteinExistence type="predicted"/>
<organism evidence="1 2">
    <name type="scientific">Brevibacterium otitidis</name>
    <dbReference type="NCBI Taxonomy" id="53364"/>
    <lineage>
        <taxon>Bacteria</taxon>
        <taxon>Bacillati</taxon>
        <taxon>Actinomycetota</taxon>
        <taxon>Actinomycetes</taxon>
        <taxon>Micrococcales</taxon>
        <taxon>Brevibacteriaceae</taxon>
        <taxon>Brevibacterium</taxon>
    </lineage>
</organism>
<evidence type="ECO:0008006" key="3">
    <source>
        <dbReference type="Google" id="ProtNLM"/>
    </source>
</evidence>
<dbReference type="EMBL" id="JBHMAU010000107">
    <property type="protein sequence ID" value="MFB9777445.1"/>
    <property type="molecule type" value="Genomic_DNA"/>
</dbReference>
<comment type="caution">
    <text evidence="1">The sequence shown here is derived from an EMBL/GenBank/DDBJ whole genome shotgun (WGS) entry which is preliminary data.</text>
</comment>
<evidence type="ECO:0000313" key="2">
    <source>
        <dbReference type="Proteomes" id="UP001589707"/>
    </source>
</evidence>